<dbReference type="AlphaFoldDB" id="A0AAD1Y033"/>
<name>A0AAD1Y033_EUPCR</name>
<feature type="compositionally biased region" description="Basic and acidic residues" evidence="1">
    <location>
        <begin position="482"/>
        <end position="495"/>
    </location>
</feature>
<gene>
    <name evidence="2" type="ORF">ECRASSUSDP1_LOCUS23436</name>
</gene>
<evidence type="ECO:0000313" key="3">
    <source>
        <dbReference type="Proteomes" id="UP001295684"/>
    </source>
</evidence>
<feature type="compositionally biased region" description="Polar residues" evidence="1">
    <location>
        <begin position="335"/>
        <end position="345"/>
    </location>
</feature>
<sequence>MLKKSRLRTKLLTRKIEELEFILHKSHKRSTLFDNVNKRLIENDSRRKVLESRLNKEVNKMNGETTLINEKLSIINEEVSTVNSRIIEHQSKADELQKRFSEDKKDITFKLQIDDLKNQLEAIGEWKSRVDELLTHHQQDISRHGVSIEKARSNIDEFQTLLTKDYVKNAELKSVSESLEQKLTTCSKAAEDVSSKLTSTENYIEKYLPVKVHKFIVSSLRNVFESKRELRKLKDYEAKRDWLFKQELQNDTGIPSDFKTSVYEENPRKLKKVKLSSKTKKFKIGTLRREGKMDSFTSNGTTSMKGSPKKKSYKKSRRKESSVISYKKSRRKESSVISHNSSQFSVKKDPDEPSRMYNLNKRVASQMVESKNESIIVPQHTVYQYPSIEVNDPTLVDKTERQSVEKEVPVSSKVLTTIRDELKAEDVPVSAHEVKSQDFRKNEIEVHTNNEEVKAEERLPSESPLDFQESEEPEEPEEDIHDEYSSQEEREHEPVIEDNEFTSEESSSEFENSESESEETDSINRRVRSRTELVSMTAIDEQFVKFLTDMSNSIKGLQVKTEKISNGQMEFEDNFSKSLQKNFKDITLKVRNDLVEQKDYINALHTDVNESIKQSKRDRSDTYLDLQTLKQKIQSVHNNNAKTEDYLMRTTSSYMNILESIKTHLYLLKQKDLHEFEAKLYGKQEKPYVAAEGDILNLQKKSQNAQTTEEMTINYEAEGLDLQLIRLDQLLNENNSLLEEKLKNEFDVYEERNALLSSVRKKSKLPASDSMKRLRSAKMRKDAMSPGLKSGKGHQTSSKPRDSTISKLPAFGPFKSSDNKYHQSHIQNQSFNDRKILTNKSMRWTDHFSPERGQNFKSKNKTTILTLNPPKHRRVESAIGRRTVVNY</sequence>
<feature type="compositionally biased region" description="Acidic residues" evidence="1">
    <location>
        <begin position="496"/>
        <end position="521"/>
    </location>
</feature>
<keyword evidence="3" id="KW-1185">Reference proteome</keyword>
<feature type="region of interest" description="Disordered" evidence="1">
    <location>
        <begin position="419"/>
        <end position="526"/>
    </location>
</feature>
<accession>A0AAD1Y033</accession>
<feature type="compositionally biased region" description="Basic residues" evidence="1">
    <location>
        <begin position="307"/>
        <end position="318"/>
    </location>
</feature>
<evidence type="ECO:0000256" key="1">
    <source>
        <dbReference type="SAM" id="MobiDB-lite"/>
    </source>
</evidence>
<dbReference type="Proteomes" id="UP001295684">
    <property type="component" value="Unassembled WGS sequence"/>
</dbReference>
<feature type="region of interest" description="Disordered" evidence="1">
    <location>
        <begin position="292"/>
        <end position="355"/>
    </location>
</feature>
<proteinExistence type="predicted"/>
<reference evidence="2" key="1">
    <citation type="submission" date="2023-07" db="EMBL/GenBank/DDBJ databases">
        <authorList>
            <consortium name="AG Swart"/>
            <person name="Singh M."/>
            <person name="Singh A."/>
            <person name="Seah K."/>
            <person name="Emmerich C."/>
        </authorList>
    </citation>
    <scope>NUCLEOTIDE SEQUENCE</scope>
    <source>
        <strain evidence="2">DP1</strain>
    </source>
</reference>
<feature type="compositionally biased region" description="Acidic residues" evidence="1">
    <location>
        <begin position="468"/>
        <end position="481"/>
    </location>
</feature>
<dbReference type="EMBL" id="CAMPGE010024107">
    <property type="protein sequence ID" value="CAI2381969.1"/>
    <property type="molecule type" value="Genomic_DNA"/>
</dbReference>
<evidence type="ECO:0000313" key="2">
    <source>
        <dbReference type="EMBL" id="CAI2381969.1"/>
    </source>
</evidence>
<comment type="caution">
    <text evidence="2">The sequence shown here is derived from an EMBL/GenBank/DDBJ whole genome shotgun (WGS) entry which is preliminary data.</text>
</comment>
<feature type="region of interest" description="Disordered" evidence="1">
    <location>
        <begin position="759"/>
        <end position="807"/>
    </location>
</feature>
<organism evidence="2 3">
    <name type="scientific">Euplotes crassus</name>
    <dbReference type="NCBI Taxonomy" id="5936"/>
    <lineage>
        <taxon>Eukaryota</taxon>
        <taxon>Sar</taxon>
        <taxon>Alveolata</taxon>
        <taxon>Ciliophora</taxon>
        <taxon>Intramacronucleata</taxon>
        <taxon>Spirotrichea</taxon>
        <taxon>Hypotrichia</taxon>
        <taxon>Euplotida</taxon>
        <taxon>Euplotidae</taxon>
        <taxon>Moneuplotes</taxon>
    </lineage>
</organism>
<protein>
    <submittedName>
        <fullName evidence="2">Uncharacterized protein</fullName>
    </submittedName>
</protein>
<feature type="compositionally biased region" description="Basic and acidic residues" evidence="1">
    <location>
        <begin position="419"/>
        <end position="460"/>
    </location>
</feature>